<proteinExistence type="predicted"/>
<keyword evidence="3" id="KW-1185">Reference proteome</keyword>
<dbReference type="EMBL" id="OUUW01000004">
    <property type="protein sequence ID" value="SPP80053.1"/>
    <property type="molecule type" value="Genomic_DNA"/>
</dbReference>
<accession>A0A3B0JH66</accession>
<feature type="region of interest" description="Disordered" evidence="1">
    <location>
        <begin position="40"/>
        <end position="69"/>
    </location>
</feature>
<dbReference type="OrthoDB" id="7860528at2759"/>
<name>A0A3B0JH66_DROGU</name>
<organism evidence="2 3">
    <name type="scientific">Drosophila guanche</name>
    <name type="common">Fruit fly</name>
    <dbReference type="NCBI Taxonomy" id="7266"/>
    <lineage>
        <taxon>Eukaryota</taxon>
        <taxon>Metazoa</taxon>
        <taxon>Ecdysozoa</taxon>
        <taxon>Arthropoda</taxon>
        <taxon>Hexapoda</taxon>
        <taxon>Insecta</taxon>
        <taxon>Pterygota</taxon>
        <taxon>Neoptera</taxon>
        <taxon>Endopterygota</taxon>
        <taxon>Diptera</taxon>
        <taxon>Brachycera</taxon>
        <taxon>Muscomorpha</taxon>
        <taxon>Ephydroidea</taxon>
        <taxon>Drosophilidae</taxon>
        <taxon>Drosophila</taxon>
        <taxon>Sophophora</taxon>
    </lineage>
</organism>
<feature type="region of interest" description="Disordered" evidence="1">
    <location>
        <begin position="98"/>
        <end position="161"/>
    </location>
</feature>
<protein>
    <submittedName>
        <fullName evidence="2">Uncharacterized protein</fullName>
    </submittedName>
</protein>
<gene>
    <name evidence="2" type="ORF">DGUA_6G012995</name>
</gene>
<feature type="region of interest" description="Disordered" evidence="1">
    <location>
        <begin position="230"/>
        <end position="251"/>
    </location>
</feature>
<reference evidence="3" key="1">
    <citation type="submission" date="2018-01" db="EMBL/GenBank/DDBJ databases">
        <authorList>
            <person name="Alioto T."/>
            <person name="Alioto T."/>
        </authorList>
    </citation>
    <scope>NUCLEOTIDE SEQUENCE [LARGE SCALE GENOMIC DNA]</scope>
</reference>
<evidence type="ECO:0000313" key="2">
    <source>
        <dbReference type="EMBL" id="SPP80053.1"/>
    </source>
</evidence>
<dbReference type="STRING" id="7266.A0A3B0JH66"/>
<evidence type="ECO:0000313" key="3">
    <source>
        <dbReference type="Proteomes" id="UP000268350"/>
    </source>
</evidence>
<feature type="region of interest" description="Disordered" evidence="1">
    <location>
        <begin position="266"/>
        <end position="341"/>
    </location>
</feature>
<dbReference type="AlphaFoldDB" id="A0A3B0JH66"/>
<feature type="compositionally biased region" description="Basic and acidic residues" evidence="1">
    <location>
        <begin position="299"/>
        <end position="316"/>
    </location>
</feature>
<evidence type="ECO:0000256" key="1">
    <source>
        <dbReference type="SAM" id="MobiDB-lite"/>
    </source>
</evidence>
<feature type="compositionally biased region" description="Basic residues" evidence="1">
    <location>
        <begin position="98"/>
        <end position="110"/>
    </location>
</feature>
<feature type="region of interest" description="Disordered" evidence="1">
    <location>
        <begin position="417"/>
        <end position="447"/>
    </location>
</feature>
<feature type="compositionally biased region" description="Basic and acidic residues" evidence="1">
    <location>
        <begin position="40"/>
        <end position="57"/>
    </location>
</feature>
<feature type="compositionally biased region" description="Polar residues" evidence="1">
    <location>
        <begin position="146"/>
        <end position="160"/>
    </location>
</feature>
<sequence>MDNPCQKSLEALGLGVSCEIKAKPNSKFHSEWLKHYERGCARRPRRLGDQDESHQSSEEDSDDQLGNINGQHSSVLLSKIIYARYETAVKRVEELLAKKRTKKQKHKPNHPRISAGASSNNNPNSNTSPDMVRPPCGTDGAAEPHTSFSPVVEKSSSATSRVEKLPKNCGCFEPKPAKPASGDSKNDLGASNIKVCAEPELLPKTEPQPAVVTLLGTLSESSNFSYCTCTQSTPATEPTPGAPSRSQTARPFRDCHLCKRPIIVVPGGEGVPLPHSKHGPKPKSTDADRQTHSQAKAKQKSDKKMYKKEIKIEKASHSPQFPRPNLHTEDPSCACPSQSDQETHSSDLALISEISKQLCEMNRKLERIQRNEILEIRNQMDTLSANVQSLNKTLQDKAMKTESSACLGCTAELNKDHSETKSEHSVKATKNEPHSPNDPKKKAMEIKDRSSSNCEFCKDKNLPILNSFHFELIALIGDLKFSEVLMSILLRRDNVYHVRVQDMIHDKVLGCFLVSDAGIEEAIKLGVFQQTMTFSVVDVRNTLKAGKGALGIAFEFSNEKRECL</sequence>
<dbReference type="Proteomes" id="UP000268350">
    <property type="component" value="Unassembled WGS sequence"/>
</dbReference>
<feature type="compositionally biased region" description="Low complexity" evidence="1">
    <location>
        <begin position="114"/>
        <end position="129"/>
    </location>
</feature>